<organism evidence="1 2">
    <name type="scientific">Hygrophoropsis aurantiaca</name>
    <dbReference type="NCBI Taxonomy" id="72124"/>
    <lineage>
        <taxon>Eukaryota</taxon>
        <taxon>Fungi</taxon>
        <taxon>Dikarya</taxon>
        <taxon>Basidiomycota</taxon>
        <taxon>Agaricomycotina</taxon>
        <taxon>Agaricomycetes</taxon>
        <taxon>Agaricomycetidae</taxon>
        <taxon>Boletales</taxon>
        <taxon>Coniophorineae</taxon>
        <taxon>Hygrophoropsidaceae</taxon>
        <taxon>Hygrophoropsis</taxon>
    </lineage>
</organism>
<dbReference type="EMBL" id="MU267800">
    <property type="protein sequence ID" value="KAH7908745.1"/>
    <property type="molecule type" value="Genomic_DNA"/>
</dbReference>
<reference evidence="1" key="1">
    <citation type="journal article" date="2021" name="New Phytol.">
        <title>Evolutionary innovations through gain and loss of genes in the ectomycorrhizal Boletales.</title>
        <authorList>
            <person name="Wu G."/>
            <person name="Miyauchi S."/>
            <person name="Morin E."/>
            <person name="Kuo A."/>
            <person name="Drula E."/>
            <person name="Varga T."/>
            <person name="Kohler A."/>
            <person name="Feng B."/>
            <person name="Cao Y."/>
            <person name="Lipzen A."/>
            <person name="Daum C."/>
            <person name="Hundley H."/>
            <person name="Pangilinan J."/>
            <person name="Johnson J."/>
            <person name="Barry K."/>
            <person name="LaButti K."/>
            <person name="Ng V."/>
            <person name="Ahrendt S."/>
            <person name="Min B."/>
            <person name="Choi I.G."/>
            <person name="Park H."/>
            <person name="Plett J.M."/>
            <person name="Magnuson J."/>
            <person name="Spatafora J.W."/>
            <person name="Nagy L.G."/>
            <person name="Henrissat B."/>
            <person name="Grigoriev I.V."/>
            <person name="Yang Z.L."/>
            <person name="Xu J."/>
            <person name="Martin F.M."/>
        </authorList>
    </citation>
    <scope>NUCLEOTIDE SEQUENCE</scope>
    <source>
        <strain evidence="1">ATCC 28755</strain>
    </source>
</reference>
<accession>A0ACB8A5S5</accession>
<evidence type="ECO:0000313" key="1">
    <source>
        <dbReference type="EMBL" id="KAH7908745.1"/>
    </source>
</evidence>
<dbReference type="Proteomes" id="UP000790377">
    <property type="component" value="Unassembled WGS sequence"/>
</dbReference>
<protein>
    <submittedName>
        <fullName evidence="1">Uncharacterized protein</fullName>
    </submittedName>
</protein>
<name>A0ACB8A5S5_9AGAM</name>
<proteinExistence type="predicted"/>
<evidence type="ECO:0000313" key="2">
    <source>
        <dbReference type="Proteomes" id="UP000790377"/>
    </source>
</evidence>
<keyword evidence="2" id="KW-1185">Reference proteome</keyword>
<gene>
    <name evidence="1" type="ORF">BJ138DRAFT_1203757</name>
</gene>
<sequence>MIPDRNIRSFKHCSPHINASLLRYGCIGSAPIKPTVAITIRTLAVYRQTHRVCPRLSIHAEAKKLCHMHHVRYHRYLADQLRIAYDVYLELYRRIDQRINVALKHNTPDWRMLNSCPACQYKVQDEPKLKFSLLCAMDGNSSAKLVDPAIRGGTERPDPRDGKSAIWLSEEYVNTFRDEVRDARVRQAAARSKKKPTNPATTSSDSQPNRDPDDPWIPEPDTEDAAEPTDVCVDRWRNAAPESRKKMFAIFRKSGIFITVCRHGFLLTICDMVRSGELMKYPLASVKKLLDVFGDDILYGYDIECALDKLLQRCSFATQVKAKRCVGCVPAFHGFGHNRYCQLYHHSKYKIGAGKEDFESCERVFAETNALAPETRNATEFHRHQAYDEHFVFMDMDKYASLSTFIYNNYIQALSIISTATAFLSTSQDAAGLRPEDWEADLEDERKCLQRLHDKKGETTTEVDYLDLRTTGTEFTRKAVGDIKRRHTYAANKRDQKQQVVEDYEQQMGIEERWSVDLPERIQAQSRITNKLFHKAVDDVERLVVMRLLELTKLQMSGLGYKLRTQISNALKSRAPAIRNALGRYNKYAELMNPPRPSLKWEQIVEFSFLAEFDLLRETDEQIHSKRWANPSYRLAAVQYYDLQRAKEEIDRCNVEVLRLLTRVRDDAIDMPKAISALESTDHNLSSELRRRWKYTQSINAYHIQRIQQIQALPGYSGPMRADLSDEGDHVDPSDEAEDSVGQQMMSMEDFIGGLGSHITDAASLE</sequence>
<comment type="caution">
    <text evidence="1">The sequence shown here is derived from an EMBL/GenBank/DDBJ whole genome shotgun (WGS) entry which is preliminary data.</text>
</comment>